<dbReference type="Gene3D" id="3.30.410.40">
    <property type="match status" value="1"/>
</dbReference>
<dbReference type="AlphaFoldDB" id="A0A7W0DNF3"/>
<reference evidence="9 10" key="1">
    <citation type="submission" date="2020-07" db="EMBL/GenBank/DDBJ databases">
        <title>Streptomyces isolated from Indian soil.</title>
        <authorList>
            <person name="Mandal S."/>
            <person name="Maiti P.K."/>
        </authorList>
    </citation>
    <scope>NUCLEOTIDE SEQUENCE [LARGE SCALE GENOMIC DNA]</scope>
    <source>
        <strain evidence="9 10">PSKA28</strain>
    </source>
</reference>
<dbReference type="GO" id="GO:0050660">
    <property type="term" value="F:flavin adenine dinucleotide binding"/>
    <property type="evidence" value="ECO:0007669"/>
    <property type="project" value="InterPro"/>
</dbReference>
<evidence type="ECO:0000313" key="9">
    <source>
        <dbReference type="EMBL" id="MBA2947878.1"/>
    </source>
</evidence>
<accession>A0A7W0DNF3</accession>
<evidence type="ECO:0000313" key="10">
    <source>
        <dbReference type="Proteomes" id="UP000545761"/>
    </source>
</evidence>
<dbReference type="PIRSF" id="PIRSF000137">
    <property type="entry name" value="Alcohol_oxidase"/>
    <property type="match status" value="1"/>
</dbReference>
<evidence type="ECO:0000256" key="3">
    <source>
        <dbReference type="ARBA" id="ARBA00022630"/>
    </source>
</evidence>
<dbReference type="InterPro" id="IPR023978">
    <property type="entry name" value="GMC_oxidoreductase_bact"/>
</dbReference>
<proteinExistence type="inferred from homology"/>
<dbReference type="SUPFAM" id="SSF54373">
    <property type="entry name" value="FAD-linked reductases, C-terminal domain"/>
    <property type="match status" value="1"/>
</dbReference>
<evidence type="ECO:0000256" key="2">
    <source>
        <dbReference type="ARBA" id="ARBA00010790"/>
    </source>
</evidence>
<dbReference type="PANTHER" id="PTHR11552">
    <property type="entry name" value="GLUCOSE-METHANOL-CHOLINE GMC OXIDOREDUCTASE"/>
    <property type="match status" value="1"/>
</dbReference>
<feature type="region of interest" description="Disordered" evidence="6">
    <location>
        <begin position="1"/>
        <end position="21"/>
    </location>
</feature>
<dbReference type="InterPro" id="IPR007867">
    <property type="entry name" value="GMC_OxRtase_C"/>
</dbReference>
<dbReference type="EMBL" id="JACEHE010000011">
    <property type="protein sequence ID" value="MBA2947878.1"/>
    <property type="molecule type" value="Genomic_DNA"/>
</dbReference>
<dbReference type="PANTHER" id="PTHR11552:SF147">
    <property type="entry name" value="CHOLINE DEHYDROGENASE, MITOCHONDRIAL"/>
    <property type="match status" value="1"/>
</dbReference>
<evidence type="ECO:0000256" key="6">
    <source>
        <dbReference type="SAM" id="MobiDB-lite"/>
    </source>
</evidence>
<dbReference type="NCBIfam" id="TIGR03970">
    <property type="entry name" value="Rv0697"/>
    <property type="match status" value="1"/>
</dbReference>
<dbReference type="Pfam" id="PF00732">
    <property type="entry name" value="GMC_oxred_N"/>
    <property type="match status" value="1"/>
</dbReference>
<protein>
    <submittedName>
        <fullName evidence="9">Mycofactocin system GMC family oxidoreductase MftG</fullName>
        <ecNumber evidence="9">1.-.-.-</ecNumber>
    </submittedName>
</protein>
<dbReference type="Proteomes" id="UP000545761">
    <property type="component" value="Unassembled WGS sequence"/>
</dbReference>
<comment type="similarity">
    <text evidence="2 5">Belongs to the GMC oxidoreductase family.</text>
</comment>
<evidence type="ECO:0000259" key="8">
    <source>
        <dbReference type="PROSITE" id="PS00624"/>
    </source>
</evidence>
<sequence length="537" mass="56573">MDHGTDPTLLPPPFGTSPVSRRPDVVVVGAGAAGAVLAARLTEDPGRSVLLLEAGPMPYGTAGFGPALLDARLVPGAQPDHPATTAYHVHLTPERPWTVPRGRILGGSTTVNGGYFVRARREDFDRWAAAGNPAWAHDQVLPFLRRLENDLDFGPSELHGGQGPMRIRRSRLEHPAAAAFRDATRALGFPSDPDKNDQAAPGFGPVPSNSVDGVRRNTGLSYLPPEVLDRSNLTVLGGCQARRVVIEHGRATGVVVQRDGELATVHAGAVVLSGGAFSTPHLLQLSGIGPRGDLERLGIPVVRDVPAVGTRFSDHPQVVLDWAPRGDLGEPADSWLGGCLHLPSPGSTPQSPGDLEILQSLVPMAGLVGGVVRVLGAPLSFLVSAQAPRPTGRLRVESADPTTPLTIDFGYLSTPDDYRVLREAVRVTAALLDTPPFADIADGLLDPAPDVLDDDRSLDRWIGDHLGTAQHTCGTVPMGPADDPEHAAVDQFGRVHGVRGLRVADTSILPDTPHRGPAATAVLIGEIIANAIRLDLT</sequence>
<comment type="caution">
    <text evidence="9">The sequence shown here is derived from an EMBL/GenBank/DDBJ whole genome shotgun (WGS) entry which is preliminary data.</text>
</comment>
<dbReference type="InterPro" id="IPR036188">
    <property type="entry name" value="FAD/NAD-bd_sf"/>
</dbReference>
<dbReference type="Pfam" id="PF05199">
    <property type="entry name" value="GMC_oxred_C"/>
    <property type="match status" value="1"/>
</dbReference>
<keyword evidence="9" id="KW-0560">Oxidoreductase</keyword>
<name>A0A7W0DNF3_9ACTN</name>
<keyword evidence="3 5" id="KW-0285">Flavoprotein</keyword>
<feature type="domain" description="Glucose-methanol-choline oxidoreductase N-terminal" evidence="7">
    <location>
        <begin position="102"/>
        <end position="125"/>
    </location>
</feature>
<dbReference type="InterPro" id="IPR000172">
    <property type="entry name" value="GMC_OxRdtase_N"/>
</dbReference>
<evidence type="ECO:0000256" key="5">
    <source>
        <dbReference type="RuleBase" id="RU003968"/>
    </source>
</evidence>
<dbReference type="Gene3D" id="3.50.50.60">
    <property type="entry name" value="FAD/NAD(P)-binding domain"/>
    <property type="match status" value="1"/>
</dbReference>
<gene>
    <name evidence="9" type="primary">mftG</name>
    <name evidence="9" type="ORF">H1D24_19180</name>
</gene>
<comment type="cofactor">
    <cofactor evidence="1">
        <name>FAD</name>
        <dbReference type="ChEBI" id="CHEBI:57692"/>
    </cofactor>
</comment>
<dbReference type="PROSITE" id="PS00623">
    <property type="entry name" value="GMC_OXRED_1"/>
    <property type="match status" value="1"/>
</dbReference>
<organism evidence="9 10">
    <name type="scientific">Streptomyces himalayensis subsp. himalayensis</name>
    <dbReference type="NCBI Taxonomy" id="2756131"/>
    <lineage>
        <taxon>Bacteria</taxon>
        <taxon>Bacillati</taxon>
        <taxon>Actinomycetota</taxon>
        <taxon>Actinomycetes</taxon>
        <taxon>Kitasatosporales</taxon>
        <taxon>Streptomycetaceae</taxon>
        <taxon>Streptomyces</taxon>
        <taxon>Streptomyces himalayensis</taxon>
    </lineage>
</organism>
<dbReference type="InterPro" id="IPR012132">
    <property type="entry name" value="GMC_OxRdtase"/>
</dbReference>
<feature type="domain" description="Glucose-methanol-choline oxidoreductase N-terminal" evidence="8">
    <location>
        <begin position="275"/>
        <end position="289"/>
    </location>
</feature>
<dbReference type="SUPFAM" id="SSF51905">
    <property type="entry name" value="FAD/NAD(P)-binding domain"/>
    <property type="match status" value="1"/>
</dbReference>
<dbReference type="GO" id="GO:0016614">
    <property type="term" value="F:oxidoreductase activity, acting on CH-OH group of donors"/>
    <property type="evidence" value="ECO:0007669"/>
    <property type="project" value="InterPro"/>
</dbReference>
<evidence type="ECO:0000256" key="1">
    <source>
        <dbReference type="ARBA" id="ARBA00001974"/>
    </source>
</evidence>
<keyword evidence="4 5" id="KW-0274">FAD</keyword>
<feature type="region of interest" description="Disordered" evidence="6">
    <location>
        <begin position="190"/>
        <end position="215"/>
    </location>
</feature>
<dbReference type="EC" id="1.-.-.-" evidence="9"/>
<evidence type="ECO:0000259" key="7">
    <source>
        <dbReference type="PROSITE" id="PS00623"/>
    </source>
</evidence>
<evidence type="ECO:0000256" key="4">
    <source>
        <dbReference type="ARBA" id="ARBA00022827"/>
    </source>
</evidence>
<dbReference type="PROSITE" id="PS00624">
    <property type="entry name" value="GMC_OXRED_2"/>
    <property type="match status" value="1"/>
</dbReference>